<accession>A0ABD5YLP6</accession>
<proteinExistence type="predicted"/>
<evidence type="ECO:0000313" key="2">
    <source>
        <dbReference type="Proteomes" id="UP001596417"/>
    </source>
</evidence>
<dbReference type="RefSeq" id="WP_390205266.1">
    <property type="nucleotide sequence ID" value="NZ_JBHTAX010000001.1"/>
</dbReference>
<dbReference type="Proteomes" id="UP001596417">
    <property type="component" value="Unassembled WGS sequence"/>
</dbReference>
<comment type="caution">
    <text evidence="1">The sequence shown here is derived from an EMBL/GenBank/DDBJ whole genome shotgun (WGS) entry which is preliminary data.</text>
</comment>
<evidence type="ECO:0000313" key="1">
    <source>
        <dbReference type="EMBL" id="MFC7189847.1"/>
    </source>
</evidence>
<dbReference type="AlphaFoldDB" id="A0ABD5YLP6"/>
<sequence length="51" mass="5316">MGHNMRLDYETYAKRGFVLGVALLAIGSIGSVMGPSIAGPLLAGNEPPFLI</sequence>
<dbReference type="Pfam" id="PF25259">
    <property type="entry name" value="DUF7860"/>
    <property type="match status" value="1"/>
</dbReference>
<dbReference type="InterPro" id="IPR057182">
    <property type="entry name" value="DUF7860"/>
</dbReference>
<reference evidence="1 2" key="1">
    <citation type="journal article" date="2019" name="Int. J. Syst. Evol. Microbiol.">
        <title>The Global Catalogue of Microorganisms (GCM) 10K type strain sequencing project: providing services to taxonomists for standard genome sequencing and annotation.</title>
        <authorList>
            <consortium name="The Broad Institute Genomics Platform"/>
            <consortium name="The Broad Institute Genome Sequencing Center for Infectious Disease"/>
            <person name="Wu L."/>
            <person name="Ma J."/>
        </authorList>
    </citation>
    <scope>NUCLEOTIDE SEQUENCE [LARGE SCALE GENOMIC DNA]</scope>
    <source>
        <strain evidence="1 2">RDMS1</strain>
    </source>
</reference>
<gene>
    <name evidence="1" type="ORF">ACFQL7_08235</name>
</gene>
<evidence type="ECO:0008006" key="3">
    <source>
        <dbReference type="Google" id="ProtNLM"/>
    </source>
</evidence>
<name>A0ABD5YLP6_9EURY</name>
<dbReference type="EMBL" id="JBHTAX010000001">
    <property type="protein sequence ID" value="MFC7189847.1"/>
    <property type="molecule type" value="Genomic_DNA"/>
</dbReference>
<protein>
    <recommendedName>
        <fullName evidence="3">MFS transporter</fullName>
    </recommendedName>
</protein>
<organism evidence="1 2">
    <name type="scientific">Halocatena marina</name>
    <dbReference type="NCBI Taxonomy" id="2934937"/>
    <lineage>
        <taxon>Archaea</taxon>
        <taxon>Methanobacteriati</taxon>
        <taxon>Methanobacteriota</taxon>
        <taxon>Stenosarchaea group</taxon>
        <taxon>Halobacteria</taxon>
        <taxon>Halobacteriales</taxon>
        <taxon>Natronomonadaceae</taxon>
        <taxon>Halocatena</taxon>
    </lineage>
</organism>
<keyword evidence="2" id="KW-1185">Reference proteome</keyword>